<evidence type="ECO:0008006" key="4">
    <source>
        <dbReference type="Google" id="ProtNLM"/>
    </source>
</evidence>
<gene>
    <name evidence="2" type="ORF">QQF64_021103</name>
</gene>
<evidence type="ECO:0000313" key="2">
    <source>
        <dbReference type="EMBL" id="KAL1250098.1"/>
    </source>
</evidence>
<comment type="caution">
    <text evidence="2">The sequence shown here is derived from an EMBL/GenBank/DDBJ whole genome shotgun (WGS) entry which is preliminary data.</text>
</comment>
<dbReference type="Proteomes" id="UP001558613">
    <property type="component" value="Unassembled WGS sequence"/>
</dbReference>
<evidence type="ECO:0000256" key="1">
    <source>
        <dbReference type="SAM" id="MobiDB-lite"/>
    </source>
</evidence>
<proteinExistence type="predicted"/>
<organism evidence="2 3">
    <name type="scientific">Cirrhinus molitorella</name>
    <name type="common">mud carp</name>
    <dbReference type="NCBI Taxonomy" id="172907"/>
    <lineage>
        <taxon>Eukaryota</taxon>
        <taxon>Metazoa</taxon>
        <taxon>Chordata</taxon>
        <taxon>Craniata</taxon>
        <taxon>Vertebrata</taxon>
        <taxon>Euteleostomi</taxon>
        <taxon>Actinopterygii</taxon>
        <taxon>Neopterygii</taxon>
        <taxon>Teleostei</taxon>
        <taxon>Ostariophysi</taxon>
        <taxon>Cypriniformes</taxon>
        <taxon>Cyprinidae</taxon>
        <taxon>Labeoninae</taxon>
        <taxon>Labeonini</taxon>
        <taxon>Cirrhinus</taxon>
    </lineage>
</organism>
<accession>A0ABR3LF03</accession>
<keyword evidence="3" id="KW-1185">Reference proteome</keyword>
<reference evidence="2 3" key="1">
    <citation type="submission" date="2023-09" db="EMBL/GenBank/DDBJ databases">
        <authorList>
            <person name="Wang M."/>
        </authorList>
    </citation>
    <scope>NUCLEOTIDE SEQUENCE [LARGE SCALE GENOMIC DNA]</scope>
    <source>
        <strain evidence="2">GT-2023</strain>
        <tissue evidence="2">Liver</tissue>
    </source>
</reference>
<feature type="region of interest" description="Disordered" evidence="1">
    <location>
        <begin position="37"/>
        <end position="60"/>
    </location>
</feature>
<dbReference type="EMBL" id="JAYMGO010000023">
    <property type="protein sequence ID" value="KAL1250098.1"/>
    <property type="molecule type" value="Genomic_DNA"/>
</dbReference>
<protein>
    <recommendedName>
        <fullName evidence="4">Neurotrophin-3</fullName>
    </recommendedName>
</protein>
<evidence type="ECO:0000313" key="3">
    <source>
        <dbReference type="Proteomes" id="UP001558613"/>
    </source>
</evidence>
<sequence length="102" mass="11740">MKSLPKNQGRTDQILGAMADMLTSLAIPNQKWSSEGIEHLSVTQEQKTGKQRPWDTEGLNWDDMSRDSLERLRRRDRATYVRQSIQDISLDRSPQVVTKSLL</sequence>
<name>A0ABR3LF03_9TELE</name>